<evidence type="ECO:0000313" key="1">
    <source>
        <dbReference type="EMBL" id="GBP31711.1"/>
    </source>
</evidence>
<comment type="caution">
    <text evidence="1">The sequence shown here is derived from an EMBL/GenBank/DDBJ whole genome shotgun (WGS) entry which is preliminary data.</text>
</comment>
<reference evidence="1 2" key="1">
    <citation type="journal article" date="2019" name="Commun. Biol.">
        <title>The bagworm genome reveals a unique fibroin gene that provides high tensile strength.</title>
        <authorList>
            <person name="Kono N."/>
            <person name="Nakamura H."/>
            <person name="Ohtoshi R."/>
            <person name="Tomita M."/>
            <person name="Numata K."/>
            <person name="Arakawa K."/>
        </authorList>
    </citation>
    <scope>NUCLEOTIDE SEQUENCE [LARGE SCALE GENOMIC DNA]</scope>
</reference>
<dbReference type="Proteomes" id="UP000299102">
    <property type="component" value="Unassembled WGS sequence"/>
</dbReference>
<proteinExistence type="predicted"/>
<organism evidence="1 2">
    <name type="scientific">Eumeta variegata</name>
    <name type="common">Bagworm moth</name>
    <name type="synonym">Eumeta japonica</name>
    <dbReference type="NCBI Taxonomy" id="151549"/>
    <lineage>
        <taxon>Eukaryota</taxon>
        <taxon>Metazoa</taxon>
        <taxon>Ecdysozoa</taxon>
        <taxon>Arthropoda</taxon>
        <taxon>Hexapoda</taxon>
        <taxon>Insecta</taxon>
        <taxon>Pterygota</taxon>
        <taxon>Neoptera</taxon>
        <taxon>Endopterygota</taxon>
        <taxon>Lepidoptera</taxon>
        <taxon>Glossata</taxon>
        <taxon>Ditrysia</taxon>
        <taxon>Tineoidea</taxon>
        <taxon>Psychidae</taxon>
        <taxon>Oiketicinae</taxon>
        <taxon>Eumeta</taxon>
    </lineage>
</organism>
<name>A0A4C1UZ29_EUMVA</name>
<accession>A0A4C1UZ29</accession>
<evidence type="ECO:0000313" key="2">
    <source>
        <dbReference type="Proteomes" id="UP000299102"/>
    </source>
</evidence>
<sequence>MVRNATRLEYRSGYSNECATSAEVLLLHFVHGPYTILTNFTTPTDLLLASNHDFCHLAGPPEPSVNRHGALLQQRLRSGTTRL</sequence>
<protein>
    <submittedName>
        <fullName evidence="1">Uncharacterized protein</fullName>
    </submittedName>
</protein>
<dbReference type="EMBL" id="BGZK01000250">
    <property type="protein sequence ID" value="GBP31711.1"/>
    <property type="molecule type" value="Genomic_DNA"/>
</dbReference>
<gene>
    <name evidence="1" type="ORF">EVAR_4947_1</name>
</gene>
<dbReference type="AlphaFoldDB" id="A0A4C1UZ29"/>
<keyword evidence="2" id="KW-1185">Reference proteome</keyword>